<dbReference type="RefSeq" id="WP_152218478.1">
    <property type="nucleotide sequence ID" value="NZ_BAAAWL010000001.1"/>
</dbReference>
<evidence type="ECO:0000313" key="2">
    <source>
        <dbReference type="EMBL" id="WZP17389.1"/>
    </source>
</evidence>
<dbReference type="Proteomes" id="UP001448858">
    <property type="component" value="Chromosome"/>
</dbReference>
<feature type="transmembrane region" description="Helical" evidence="1">
    <location>
        <begin position="38"/>
        <end position="58"/>
    </location>
</feature>
<accession>A0ABZ2ZZ22</accession>
<name>A0ABZ2ZZ22_9MICC</name>
<keyword evidence="1" id="KW-1133">Transmembrane helix</keyword>
<organism evidence="2 3">
    <name type="scientific">Arthrobacter citreus</name>
    <dbReference type="NCBI Taxonomy" id="1670"/>
    <lineage>
        <taxon>Bacteria</taxon>
        <taxon>Bacillati</taxon>
        <taxon>Actinomycetota</taxon>
        <taxon>Actinomycetes</taxon>
        <taxon>Micrococcales</taxon>
        <taxon>Micrococcaceae</taxon>
        <taxon>Arthrobacter</taxon>
    </lineage>
</organism>
<proteinExistence type="predicted"/>
<protein>
    <submittedName>
        <fullName evidence="2">Uncharacterized protein</fullName>
    </submittedName>
</protein>
<keyword evidence="1" id="KW-0472">Membrane</keyword>
<sequence length="72" mass="8106">METEREPGYLGMSKTWFYRALIAGMIVGPIFAGAAQQWWVTTITILVAVAVGSVWSGLWRRHERRTAKGPLE</sequence>
<keyword evidence="3" id="KW-1185">Reference proteome</keyword>
<evidence type="ECO:0000313" key="3">
    <source>
        <dbReference type="Proteomes" id="UP001448858"/>
    </source>
</evidence>
<reference evidence="2 3" key="1">
    <citation type="submission" date="2024-04" db="EMBL/GenBank/DDBJ databases">
        <title>Arthrobacter sp. from Plains bison fecal sample.</title>
        <authorList>
            <person name="Ruzzini A."/>
        </authorList>
    </citation>
    <scope>NUCLEOTIDE SEQUENCE [LARGE SCALE GENOMIC DNA]</scope>
    <source>
        <strain evidence="2 3">EINP1</strain>
    </source>
</reference>
<gene>
    <name evidence="2" type="ORF">AAE021_07485</name>
</gene>
<evidence type="ECO:0000256" key="1">
    <source>
        <dbReference type="SAM" id="Phobius"/>
    </source>
</evidence>
<keyword evidence="1" id="KW-0812">Transmembrane</keyword>
<feature type="transmembrane region" description="Helical" evidence="1">
    <location>
        <begin position="16"/>
        <end position="32"/>
    </location>
</feature>
<dbReference type="EMBL" id="CP151657">
    <property type="protein sequence ID" value="WZP17389.1"/>
    <property type="molecule type" value="Genomic_DNA"/>
</dbReference>